<keyword evidence="1" id="KW-1133">Transmembrane helix</keyword>
<dbReference type="AlphaFoldDB" id="A0A6J4INK9"/>
<organism evidence="2">
    <name type="scientific">uncultured Chloroflexota bacterium</name>
    <dbReference type="NCBI Taxonomy" id="166587"/>
    <lineage>
        <taxon>Bacteria</taxon>
        <taxon>Bacillati</taxon>
        <taxon>Chloroflexota</taxon>
        <taxon>environmental samples</taxon>
    </lineage>
</organism>
<gene>
    <name evidence="2" type="ORF">AVDCRST_MAG77-2400</name>
</gene>
<keyword evidence="1" id="KW-0472">Membrane</keyword>
<reference evidence="2" key="1">
    <citation type="submission" date="2020-02" db="EMBL/GenBank/DDBJ databases">
        <authorList>
            <person name="Meier V. D."/>
        </authorList>
    </citation>
    <scope>NUCLEOTIDE SEQUENCE</scope>
    <source>
        <strain evidence="2">AVDCRST_MAG77</strain>
    </source>
</reference>
<proteinExistence type="predicted"/>
<accession>A0A6J4INK9</accession>
<evidence type="ECO:0000313" key="2">
    <source>
        <dbReference type="EMBL" id="CAA9255193.1"/>
    </source>
</evidence>
<sequence>MNRWTRLTTRATIGAQKTARHWRLLWILASLGLIALGAGAPDEWDIP</sequence>
<dbReference type="EMBL" id="CADCTC010000137">
    <property type="protein sequence ID" value="CAA9255193.1"/>
    <property type="molecule type" value="Genomic_DNA"/>
</dbReference>
<name>A0A6J4INK9_9CHLR</name>
<feature type="transmembrane region" description="Helical" evidence="1">
    <location>
        <begin position="21"/>
        <end position="40"/>
    </location>
</feature>
<evidence type="ECO:0000256" key="1">
    <source>
        <dbReference type="SAM" id="Phobius"/>
    </source>
</evidence>
<protein>
    <submittedName>
        <fullName evidence="2">Uncharacterized protein</fullName>
    </submittedName>
</protein>
<keyword evidence="1" id="KW-0812">Transmembrane</keyword>